<dbReference type="CDD" id="cd08049">
    <property type="entry name" value="TAF8"/>
    <property type="match status" value="1"/>
</dbReference>
<dbReference type="SMART" id="SM00576">
    <property type="entry name" value="BTP"/>
    <property type="match status" value="1"/>
</dbReference>
<dbReference type="InterPro" id="IPR037818">
    <property type="entry name" value="TAF8"/>
</dbReference>
<organism evidence="9 10">
    <name type="scientific">Oopsacas minuta</name>
    <dbReference type="NCBI Taxonomy" id="111878"/>
    <lineage>
        <taxon>Eukaryota</taxon>
        <taxon>Metazoa</taxon>
        <taxon>Porifera</taxon>
        <taxon>Hexactinellida</taxon>
        <taxon>Hexasterophora</taxon>
        <taxon>Lyssacinosida</taxon>
        <taxon>Leucopsacidae</taxon>
        <taxon>Oopsacas</taxon>
    </lineage>
</organism>
<proteinExistence type="inferred from homology"/>
<comment type="caution">
    <text evidence="9">The sequence shown here is derived from an EMBL/GenBank/DDBJ whole genome shotgun (WGS) entry which is preliminary data.</text>
</comment>
<evidence type="ECO:0000256" key="2">
    <source>
        <dbReference type="ARBA" id="ARBA00008767"/>
    </source>
</evidence>
<keyword evidence="10" id="KW-1185">Reference proteome</keyword>
<evidence type="ECO:0000256" key="1">
    <source>
        <dbReference type="ARBA" id="ARBA00004123"/>
    </source>
</evidence>
<dbReference type="GO" id="GO:0006367">
    <property type="term" value="P:transcription initiation at RNA polymerase II promoter"/>
    <property type="evidence" value="ECO:0007669"/>
    <property type="project" value="TreeGrafter"/>
</dbReference>
<evidence type="ECO:0000256" key="7">
    <source>
        <dbReference type="SAM" id="MobiDB-lite"/>
    </source>
</evidence>
<feature type="domain" description="Bromodomain associated" evidence="8">
    <location>
        <begin position="2"/>
        <end position="78"/>
    </location>
</feature>
<reference evidence="9 10" key="1">
    <citation type="journal article" date="2023" name="BMC Biol.">
        <title>The compact genome of the sponge Oopsacas minuta (Hexactinellida) is lacking key metazoan core genes.</title>
        <authorList>
            <person name="Santini S."/>
            <person name="Schenkelaars Q."/>
            <person name="Jourda C."/>
            <person name="Duchesne M."/>
            <person name="Belahbib H."/>
            <person name="Rocher C."/>
            <person name="Selva M."/>
            <person name="Riesgo A."/>
            <person name="Vervoort M."/>
            <person name="Leys S.P."/>
            <person name="Kodjabachian L."/>
            <person name="Le Bivic A."/>
            <person name="Borchiellini C."/>
            <person name="Claverie J.M."/>
            <person name="Renard E."/>
        </authorList>
    </citation>
    <scope>NUCLEOTIDE SEQUENCE [LARGE SCALE GENOMIC DNA]</scope>
    <source>
        <strain evidence="9">SPO-2</strain>
    </source>
</reference>
<evidence type="ECO:0000256" key="3">
    <source>
        <dbReference type="ARBA" id="ARBA00017307"/>
    </source>
</evidence>
<keyword evidence="4" id="KW-0805">Transcription regulation</keyword>
<dbReference type="Pfam" id="PF07524">
    <property type="entry name" value="Bromo_TP"/>
    <property type="match status" value="1"/>
</dbReference>
<dbReference type="PANTHER" id="PTHR46469">
    <property type="entry name" value="TRANSCRIPTION INITIATION FACTOR TFIID SUBUNIT 8"/>
    <property type="match status" value="1"/>
</dbReference>
<feature type="region of interest" description="Disordered" evidence="7">
    <location>
        <begin position="107"/>
        <end position="143"/>
    </location>
</feature>
<name>A0AAV7JCG6_9METZ</name>
<dbReference type="InterPro" id="IPR009072">
    <property type="entry name" value="Histone-fold"/>
</dbReference>
<dbReference type="GO" id="GO:0046982">
    <property type="term" value="F:protein heterodimerization activity"/>
    <property type="evidence" value="ECO:0007669"/>
    <property type="project" value="InterPro"/>
</dbReference>
<dbReference type="SUPFAM" id="SSF47113">
    <property type="entry name" value="Histone-fold"/>
    <property type="match status" value="1"/>
</dbReference>
<dbReference type="InterPro" id="IPR019473">
    <property type="entry name" value="TFIID_su8_C"/>
</dbReference>
<dbReference type="Pfam" id="PF10406">
    <property type="entry name" value="TAF8_C"/>
    <property type="match status" value="1"/>
</dbReference>
<evidence type="ECO:0000259" key="8">
    <source>
        <dbReference type="SMART" id="SM00576"/>
    </source>
</evidence>
<sequence>MTDPNFAALSACSAAICSTSGFSKIRPTALSLLTNHLQSYIIEIGEASKNLSEHARRTNPTLQDVILALKKLGIDFTTLVSIPNSSSHTPVCKQVLPNPIPRPLSVGVKQSQPPSIPSHLPSFPDPHTYLSTPAQSKDPPSYKEQRAKMAEQRRLGAESLIRYFARTGQVCPVLGTEIEDDENLENLFFLTATPHTQPAYLSALLSKRYITAGVINRTKGDGNIDSNPFLKPAKRIKLRISL</sequence>
<dbReference type="Gene3D" id="1.10.20.10">
    <property type="entry name" value="Histone, subunit A"/>
    <property type="match status" value="1"/>
</dbReference>
<dbReference type="GO" id="GO:0005669">
    <property type="term" value="C:transcription factor TFIID complex"/>
    <property type="evidence" value="ECO:0007669"/>
    <property type="project" value="InterPro"/>
</dbReference>
<protein>
    <recommendedName>
        <fullName evidence="3">Transcription initiation factor TFIID subunit 8</fullName>
    </recommendedName>
</protein>
<evidence type="ECO:0000313" key="9">
    <source>
        <dbReference type="EMBL" id="KAI6646432.1"/>
    </source>
</evidence>
<gene>
    <name evidence="9" type="ORF">LOD99_12554</name>
</gene>
<dbReference type="EMBL" id="JAKMXF010000354">
    <property type="protein sequence ID" value="KAI6646432.1"/>
    <property type="molecule type" value="Genomic_DNA"/>
</dbReference>
<keyword evidence="6" id="KW-0539">Nucleus</keyword>
<accession>A0AAV7JCG6</accession>
<dbReference type="Proteomes" id="UP001165289">
    <property type="component" value="Unassembled WGS sequence"/>
</dbReference>
<evidence type="ECO:0000256" key="5">
    <source>
        <dbReference type="ARBA" id="ARBA00023163"/>
    </source>
</evidence>
<comment type="subcellular location">
    <subcellularLocation>
        <location evidence="1">Nucleus</location>
    </subcellularLocation>
</comment>
<comment type="similarity">
    <text evidence="2">Belongs to the TAF8 family.</text>
</comment>
<dbReference type="PANTHER" id="PTHR46469:SF1">
    <property type="entry name" value="TRANSCRIPTION INITIATION FACTOR TFIID SUBUNIT 8"/>
    <property type="match status" value="1"/>
</dbReference>
<keyword evidence="5" id="KW-0804">Transcription</keyword>
<evidence type="ECO:0000256" key="6">
    <source>
        <dbReference type="ARBA" id="ARBA00023242"/>
    </source>
</evidence>
<dbReference type="AlphaFoldDB" id="A0AAV7JCG6"/>
<evidence type="ECO:0000256" key="4">
    <source>
        <dbReference type="ARBA" id="ARBA00023015"/>
    </source>
</evidence>
<evidence type="ECO:0000313" key="10">
    <source>
        <dbReference type="Proteomes" id="UP001165289"/>
    </source>
</evidence>
<dbReference type="InterPro" id="IPR006565">
    <property type="entry name" value="BTP"/>
</dbReference>